<comment type="function">
    <text evidence="2 10">Catalyzes the transfer of a dimethylallyl group onto the adenine at position 37 in tRNAs that read codons beginning with uridine, leading to the formation of N6-(dimethylallyl)adenosine (i(6)A).</text>
</comment>
<dbReference type="EMBL" id="CAIT01000004">
    <property type="protein sequence ID" value="CCH51282.1"/>
    <property type="molecule type" value="Genomic_DNA"/>
</dbReference>
<feature type="site" description="Interaction with substrate tRNA" evidence="10">
    <location>
        <position position="114"/>
    </location>
</feature>
<dbReference type="Proteomes" id="UP000009309">
    <property type="component" value="Unassembled WGS sequence"/>
</dbReference>
<feature type="region of interest" description="Interaction with substrate tRNA" evidence="10">
    <location>
        <begin position="172"/>
        <end position="176"/>
    </location>
</feature>
<dbReference type="PANTHER" id="PTHR11088">
    <property type="entry name" value="TRNA DIMETHYLALLYLTRANSFERASE"/>
    <property type="match status" value="1"/>
</dbReference>
<comment type="catalytic activity">
    <reaction evidence="9 10">
        <text>adenosine(37) in tRNA + dimethylallyl diphosphate = N(6)-dimethylallyladenosine(37) in tRNA + diphosphate</text>
        <dbReference type="Rhea" id="RHEA:26482"/>
        <dbReference type="Rhea" id="RHEA-COMP:10162"/>
        <dbReference type="Rhea" id="RHEA-COMP:10375"/>
        <dbReference type="ChEBI" id="CHEBI:33019"/>
        <dbReference type="ChEBI" id="CHEBI:57623"/>
        <dbReference type="ChEBI" id="CHEBI:74411"/>
        <dbReference type="ChEBI" id="CHEBI:74415"/>
        <dbReference type="EC" id="2.5.1.75"/>
    </reaction>
</comment>
<keyword evidence="13" id="KW-1185">Reference proteome</keyword>
<dbReference type="AlphaFoldDB" id="I2GBK8"/>
<dbReference type="Gene3D" id="3.40.50.300">
    <property type="entry name" value="P-loop containing nucleotide triphosphate hydrolases"/>
    <property type="match status" value="1"/>
</dbReference>
<evidence type="ECO:0000256" key="10">
    <source>
        <dbReference type="HAMAP-Rule" id="MF_00185"/>
    </source>
</evidence>
<feature type="binding site" evidence="10">
    <location>
        <begin position="23"/>
        <end position="30"/>
    </location>
    <ligand>
        <name>ATP</name>
        <dbReference type="ChEBI" id="CHEBI:30616"/>
    </ligand>
</feature>
<keyword evidence="7 10" id="KW-0067">ATP-binding</keyword>
<keyword evidence="4 10" id="KW-0808">Transferase</keyword>
<dbReference type="NCBIfam" id="TIGR00174">
    <property type="entry name" value="miaA"/>
    <property type="match status" value="1"/>
</dbReference>
<comment type="caution">
    <text evidence="10">Lacks conserved residue(s) required for the propagation of feature annotation.</text>
</comment>
<dbReference type="PANTHER" id="PTHR11088:SF60">
    <property type="entry name" value="TRNA DIMETHYLALLYLTRANSFERASE"/>
    <property type="match status" value="1"/>
</dbReference>
<keyword evidence="6 10" id="KW-0547">Nucleotide-binding</keyword>
<feature type="site" description="Interaction with substrate tRNA" evidence="10">
    <location>
        <position position="136"/>
    </location>
</feature>
<accession>I2GBK8</accession>
<feature type="binding site" evidence="10">
    <location>
        <begin position="25"/>
        <end position="30"/>
    </location>
    <ligand>
        <name>substrate</name>
    </ligand>
</feature>
<evidence type="ECO:0000256" key="2">
    <source>
        <dbReference type="ARBA" id="ARBA00003213"/>
    </source>
</evidence>
<dbReference type="GO" id="GO:0005524">
    <property type="term" value="F:ATP binding"/>
    <property type="evidence" value="ECO:0007669"/>
    <property type="project" value="UniProtKB-UniRule"/>
</dbReference>
<comment type="subunit">
    <text evidence="10">Monomer.</text>
</comment>
<evidence type="ECO:0000256" key="9">
    <source>
        <dbReference type="ARBA" id="ARBA00049563"/>
    </source>
</evidence>
<evidence type="ECO:0000259" key="11">
    <source>
        <dbReference type="PROSITE" id="PS50052"/>
    </source>
</evidence>
<dbReference type="Pfam" id="PF01715">
    <property type="entry name" value="IPPT"/>
    <property type="match status" value="1"/>
</dbReference>
<keyword evidence="8 10" id="KW-0460">Magnesium</keyword>
<comment type="cofactor">
    <cofactor evidence="1 10">
        <name>Mg(2+)</name>
        <dbReference type="ChEBI" id="CHEBI:18420"/>
    </cofactor>
</comment>
<keyword evidence="5 10" id="KW-0819">tRNA processing</keyword>
<protein>
    <recommendedName>
        <fullName evidence="10">tRNA dimethylallyltransferase</fullName>
        <ecNumber evidence="10">2.5.1.75</ecNumber>
    </recommendedName>
    <alternativeName>
        <fullName evidence="10">Dimethylallyl diphosphate:tRNA dimethylallyltransferase</fullName>
        <shortName evidence="10">DMAPP:tRNA dimethylallyltransferase</shortName>
        <shortName evidence="10">DMATase</shortName>
    </alternativeName>
    <alternativeName>
        <fullName evidence="10">Isopentenyl-diphosphate:tRNA isopentenyltransferase</fullName>
        <shortName evidence="10">IPP transferase</shortName>
        <shortName evidence="10">IPPT</shortName>
        <shortName evidence="10">IPTase</shortName>
    </alternativeName>
</protein>
<comment type="caution">
    <text evidence="12">The sequence shown here is derived from an EMBL/GenBank/DDBJ whole genome shotgun (WGS) entry which is preliminary data.</text>
</comment>
<dbReference type="InterPro" id="IPR039657">
    <property type="entry name" value="Dimethylallyltransferase"/>
</dbReference>
<evidence type="ECO:0000256" key="7">
    <source>
        <dbReference type="ARBA" id="ARBA00022840"/>
    </source>
</evidence>
<dbReference type="InterPro" id="IPR008144">
    <property type="entry name" value="Guanylate_kin-like_dom"/>
</dbReference>
<organism evidence="12 13">
    <name type="scientific">Fibrisoma limi BUZ 3</name>
    <dbReference type="NCBI Taxonomy" id="1185876"/>
    <lineage>
        <taxon>Bacteria</taxon>
        <taxon>Pseudomonadati</taxon>
        <taxon>Bacteroidota</taxon>
        <taxon>Cytophagia</taxon>
        <taxon>Cytophagales</taxon>
        <taxon>Spirosomataceae</taxon>
        <taxon>Fibrisoma</taxon>
    </lineage>
</organism>
<dbReference type="GO" id="GO:0006400">
    <property type="term" value="P:tRNA modification"/>
    <property type="evidence" value="ECO:0007669"/>
    <property type="project" value="TreeGrafter"/>
</dbReference>
<comment type="similarity">
    <text evidence="3 10">Belongs to the IPP transferase family.</text>
</comment>
<name>I2GBK8_9BACT</name>
<gene>
    <name evidence="10" type="primary">miaA</name>
    <name evidence="12" type="ORF">BN8_00199</name>
</gene>
<dbReference type="EC" id="2.5.1.75" evidence="10"/>
<evidence type="ECO:0000256" key="4">
    <source>
        <dbReference type="ARBA" id="ARBA00022679"/>
    </source>
</evidence>
<evidence type="ECO:0000256" key="1">
    <source>
        <dbReference type="ARBA" id="ARBA00001946"/>
    </source>
</evidence>
<dbReference type="GO" id="GO:0052381">
    <property type="term" value="F:tRNA dimethylallyltransferase activity"/>
    <property type="evidence" value="ECO:0007669"/>
    <property type="project" value="UniProtKB-UniRule"/>
</dbReference>
<evidence type="ECO:0000256" key="3">
    <source>
        <dbReference type="ARBA" id="ARBA00005842"/>
    </source>
</evidence>
<dbReference type="STRING" id="1185876.BN8_00199"/>
<evidence type="ECO:0000256" key="5">
    <source>
        <dbReference type="ARBA" id="ARBA00022694"/>
    </source>
</evidence>
<feature type="region of interest" description="Interaction with substrate tRNA" evidence="10">
    <location>
        <begin position="48"/>
        <end position="51"/>
    </location>
</feature>
<dbReference type="InterPro" id="IPR018022">
    <property type="entry name" value="IPT"/>
</dbReference>
<dbReference type="eggNOG" id="COG0324">
    <property type="taxonomic scope" value="Bacteria"/>
</dbReference>
<evidence type="ECO:0000313" key="12">
    <source>
        <dbReference type="EMBL" id="CCH51282.1"/>
    </source>
</evidence>
<dbReference type="PROSITE" id="PS50052">
    <property type="entry name" value="GUANYLATE_KINASE_2"/>
    <property type="match status" value="1"/>
</dbReference>
<evidence type="ECO:0000256" key="6">
    <source>
        <dbReference type="ARBA" id="ARBA00022741"/>
    </source>
</evidence>
<feature type="domain" description="Guanylate kinase-like" evidence="11">
    <location>
        <begin position="16"/>
        <end position="224"/>
    </location>
</feature>
<dbReference type="SUPFAM" id="SSF52540">
    <property type="entry name" value="P-loop containing nucleoside triphosphate hydrolases"/>
    <property type="match status" value="2"/>
</dbReference>
<evidence type="ECO:0000256" key="8">
    <source>
        <dbReference type="ARBA" id="ARBA00022842"/>
    </source>
</evidence>
<reference evidence="12 13" key="1">
    <citation type="journal article" date="2012" name="J. Bacteriol.">
        <title>Genome Sequence of the Filamentous Bacterium Fibrisoma limi BUZ 3T.</title>
        <authorList>
            <person name="Filippini M."/>
            <person name="Qi W."/>
            <person name="Jaenicke S."/>
            <person name="Goesmann A."/>
            <person name="Smits T.H."/>
            <person name="Bagheri H.C."/>
        </authorList>
    </citation>
    <scope>NUCLEOTIDE SEQUENCE [LARGE SCALE GENOMIC DNA]</scope>
    <source>
        <strain evidence="13">BUZ 3T</strain>
    </source>
</reference>
<dbReference type="InterPro" id="IPR027417">
    <property type="entry name" value="P-loop_NTPase"/>
</dbReference>
<sequence length="319" mass="36135">MVTFVNKLSFLTSLSRTLLVIAGPTAVGKTSLCVQLAKTLQTDVVSADSRQLYRELTIGTAKPTPAEMDGVRHHFINSHSITELVSAGQYEREALALLDQLFQNKDVVILSGGTGLYINAVCYGLDEMPSTETALREQLMARLQTEGLSVLQAELRYLDPVYAQTVDMQNVQRVVRALEVCLATGQPYSSFRRQEVAERPFRSVLVALDRPREELYERIDQRMDAMLAAGLVDEVRSLLPYRAHNALQTVGYKEVFAYLDGTYNYEEMVRLLKRNSRRYAKRQLTWFRHQGDFHWFSAEDGEGIIEYLNRRTTPPGGSD</sequence>
<proteinExistence type="inferred from homology"/>
<dbReference type="HAMAP" id="MF_00185">
    <property type="entry name" value="IPP_trans"/>
    <property type="match status" value="1"/>
</dbReference>
<evidence type="ECO:0000313" key="13">
    <source>
        <dbReference type="Proteomes" id="UP000009309"/>
    </source>
</evidence>
<dbReference type="Gene3D" id="1.10.20.140">
    <property type="match status" value="1"/>
</dbReference>